<name>A0ABZ1P7W7_9ACTN</name>
<feature type="domain" description="HTH cro/C1-type" evidence="1">
    <location>
        <begin position="34"/>
        <end position="82"/>
    </location>
</feature>
<sequence length="288" mass="31860">MNAPGELAVMLRVWRERLTPQMAGLAAQSNRRTKGLRREELAVLAGVSGDYIVRLEQGRSYAPSSQVCVAIAQALQLSDTEQEYLFRLAGHAVDGGRLNRMVPASIRRLVDRTTERPVAVFDAMWNLLTWNPLWAALMGDPSSLREAERNLLWMHFTGASDCHLYGPGSADDLDASLVGDLRRSAGRYPGDSQLRGLVARLDEASPRFHELWLRHEINEHGPTIKRVVHSEVGALDLDCDILTTQKDLRIMMYTAEPGSESDSKLALLGAIGIQNMMAAPNHRGVSPQ</sequence>
<dbReference type="InterPro" id="IPR010982">
    <property type="entry name" value="Lambda_DNA-bd_dom_sf"/>
</dbReference>
<accession>A0ABZ1P7W7</accession>
<evidence type="ECO:0000313" key="2">
    <source>
        <dbReference type="EMBL" id="WUI79722.1"/>
    </source>
</evidence>
<dbReference type="InterPro" id="IPR001387">
    <property type="entry name" value="Cro/C1-type_HTH"/>
</dbReference>
<dbReference type="PANTHER" id="PTHR35010">
    <property type="entry name" value="BLL4672 PROTEIN-RELATED"/>
    <property type="match status" value="1"/>
</dbReference>
<dbReference type="SMART" id="SM00530">
    <property type="entry name" value="HTH_XRE"/>
    <property type="match status" value="1"/>
</dbReference>
<dbReference type="Gene3D" id="1.10.260.40">
    <property type="entry name" value="lambda repressor-like DNA-binding domains"/>
    <property type="match status" value="1"/>
</dbReference>
<dbReference type="PROSITE" id="PS50943">
    <property type="entry name" value="HTH_CROC1"/>
    <property type="match status" value="1"/>
</dbReference>
<dbReference type="EMBL" id="CP107941">
    <property type="protein sequence ID" value="WUI79722.1"/>
    <property type="molecule type" value="Genomic_DNA"/>
</dbReference>
<dbReference type="RefSeq" id="WP_328365023.1">
    <property type="nucleotide sequence ID" value="NZ_CP107936.1"/>
</dbReference>
<dbReference type="CDD" id="cd00093">
    <property type="entry name" value="HTH_XRE"/>
    <property type="match status" value="1"/>
</dbReference>
<dbReference type="Proteomes" id="UP001346877">
    <property type="component" value="Chromosome"/>
</dbReference>
<proteinExistence type="predicted"/>
<dbReference type="Pfam" id="PF13560">
    <property type="entry name" value="HTH_31"/>
    <property type="match status" value="1"/>
</dbReference>
<gene>
    <name evidence="2" type="ORF">OG375_17220</name>
</gene>
<evidence type="ECO:0000259" key="1">
    <source>
        <dbReference type="PROSITE" id="PS50943"/>
    </source>
</evidence>
<protein>
    <submittedName>
        <fullName evidence="2">Helix-turn-helix transcriptional regulator</fullName>
    </submittedName>
</protein>
<evidence type="ECO:0000313" key="3">
    <source>
        <dbReference type="Proteomes" id="UP001346877"/>
    </source>
</evidence>
<dbReference type="PANTHER" id="PTHR35010:SF2">
    <property type="entry name" value="BLL4672 PROTEIN"/>
    <property type="match status" value="1"/>
</dbReference>
<organism evidence="2 3">
    <name type="scientific">Micromonospora zamorensis</name>
    <dbReference type="NCBI Taxonomy" id="709883"/>
    <lineage>
        <taxon>Bacteria</taxon>
        <taxon>Bacillati</taxon>
        <taxon>Actinomycetota</taxon>
        <taxon>Actinomycetes</taxon>
        <taxon>Micromonosporales</taxon>
        <taxon>Micromonosporaceae</taxon>
        <taxon>Micromonospora</taxon>
    </lineage>
</organism>
<reference evidence="2 3" key="1">
    <citation type="submission" date="2022-10" db="EMBL/GenBank/DDBJ databases">
        <title>The complete genomes of actinobacterial strains from the NBC collection.</title>
        <authorList>
            <person name="Joergensen T.S."/>
            <person name="Alvarez Arevalo M."/>
            <person name="Sterndorff E.B."/>
            <person name="Faurdal D."/>
            <person name="Vuksanovic O."/>
            <person name="Mourched A.-S."/>
            <person name="Charusanti P."/>
            <person name="Shaw S."/>
            <person name="Blin K."/>
            <person name="Weber T."/>
        </authorList>
    </citation>
    <scope>NUCLEOTIDE SEQUENCE [LARGE SCALE GENOMIC DNA]</scope>
    <source>
        <strain evidence="2 3">NBC_00396</strain>
    </source>
</reference>
<dbReference type="InterPro" id="IPR041413">
    <property type="entry name" value="MLTR_LBD"/>
</dbReference>
<dbReference type="Pfam" id="PF17765">
    <property type="entry name" value="MLTR_LBD"/>
    <property type="match status" value="1"/>
</dbReference>
<dbReference type="Gene3D" id="3.30.450.180">
    <property type="match status" value="1"/>
</dbReference>
<dbReference type="SUPFAM" id="SSF47413">
    <property type="entry name" value="lambda repressor-like DNA-binding domains"/>
    <property type="match status" value="1"/>
</dbReference>
<keyword evidence="3" id="KW-1185">Reference proteome</keyword>